<dbReference type="RefSeq" id="WP_254419711.1">
    <property type="nucleotide sequence ID" value="NZ_BAAAJB010000017.1"/>
</dbReference>
<dbReference type="Gene3D" id="1.10.10.1830">
    <property type="entry name" value="Non-ribosomal peptide synthase, adenylation domain"/>
    <property type="match status" value="1"/>
</dbReference>
<dbReference type="InterPro" id="IPR006162">
    <property type="entry name" value="Ppantetheine_attach_site"/>
</dbReference>
<comment type="pathway">
    <text evidence="2">Siderophore biosynthesis; mycobactin biosynthesis.</text>
</comment>
<evidence type="ECO:0000256" key="4">
    <source>
        <dbReference type="ARBA" id="ARBA00016743"/>
    </source>
</evidence>
<dbReference type="PROSITE" id="PS50075">
    <property type="entry name" value="CARRIER"/>
    <property type="match status" value="1"/>
</dbReference>
<feature type="compositionally biased region" description="Basic and acidic residues" evidence="9">
    <location>
        <begin position="1149"/>
        <end position="1176"/>
    </location>
</feature>
<evidence type="ECO:0000256" key="8">
    <source>
        <dbReference type="ARBA" id="ARBA00033440"/>
    </source>
</evidence>
<dbReference type="Gene3D" id="1.10.1200.10">
    <property type="entry name" value="ACP-like"/>
    <property type="match status" value="1"/>
</dbReference>
<dbReference type="SUPFAM" id="SSF52777">
    <property type="entry name" value="CoA-dependent acyltransferases"/>
    <property type="match status" value="2"/>
</dbReference>
<keyword evidence="5" id="KW-0596">Phosphopantetheine</keyword>
<dbReference type="InterPro" id="IPR044894">
    <property type="entry name" value="TubC_N_sf"/>
</dbReference>
<dbReference type="Gene3D" id="3.30.559.30">
    <property type="entry name" value="Nonribosomal peptide synthetase, condensation domain"/>
    <property type="match status" value="1"/>
</dbReference>
<dbReference type="InterPro" id="IPR009081">
    <property type="entry name" value="PP-bd_ACP"/>
</dbReference>
<keyword evidence="7" id="KW-0436">Ligase</keyword>
<comment type="cofactor">
    <cofactor evidence="1">
        <name>pantetheine 4'-phosphate</name>
        <dbReference type="ChEBI" id="CHEBI:47942"/>
    </cofactor>
</comment>
<feature type="domain" description="Carrier" evidence="10">
    <location>
        <begin position="1068"/>
        <end position="1148"/>
    </location>
</feature>
<dbReference type="SUPFAM" id="SSF47336">
    <property type="entry name" value="ACP-like"/>
    <property type="match status" value="1"/>
</dbReference>
<dbReference type="InterPro" id="IPR023213">
    <property type="entry name" value="CAT-like_dom_sf"/>
</dbReference>
<dbReference type="InterPro" id="IPR001242">
    <property type="entry name" value="Condensation_dom"/>
</dbReference>
<dbReference type="InterPro" id="IPR020845">
    <property type="entry name" value="AMP-binding_CS"/>
</dbReference>
<dbReference type="Pfam" id="PF18563">
    <property type="entry name" value="TubC_N"/>
    <property type="match status" value="1"/>
</dbReference>
<dbReference type="SUPFAM" id="SSF56801">
    <property type="entry name" value="Acetyl-CoA synthetase-like"/>
    <property type="match status" value="1"/>
</dbReference>
<dbReference type="Pfam" id="PF00668">
    <property type="entry name" value="Condensation"/>
    <property type="match status" value="1"/>
</dbReference>
<dbReference type="PANTHER" id="PTHR45527:SF10">
    <property type="entry name" value="PYOCHELIN SYNTHASE PCHF"/>
    <property type="match status" value="1"/>
</dbReference>
<accession>A0ABY5DCC2</accession>
<dbReference type="Gene3D" id="3.30.559.10">
    <property type="entry name" value="Chloramphenicol acetyltransferase-like domain"/>
    <property type="match status" value="1"/>
</dbReference>
<sequence>MEELVVELLNRGVGLRFDGDRLDTDAPDGSLPAHLREEIATHHDRLVSLLQGNPHPRDLPRLRPRTRDRLDAFPLTDIQQGYLIGRTRGLELGGVSSHFSFEFDGPALDVPRLSAALDRVVARHDMLRTVVDSDGTQHALAEVTPYTIATTDLRDTDDAERDEALERIRAELDDQVLPADQWPLFDVRATHLPGNRTRLHLSVDLLFVDARSLLLLLTEWRRFYDDPTWSPAPLDLSFRDYVLAENELRDGAPGARAAQYWLSRLDDLPPAPDLPLAAAPEQIGRPAFARRRAVLPRERWAALSATARRHGLTPSALLLAAYCEVLRTWSRRHEFTVTLTRFHRLPLHPQVDQIVGNFLSPHLLAVRGRADESFGERAAGVQRRLLADLAHSSYGGVRVLRELTRHQGDGRTASMPVVFTNTLDGDTAGTKGDPLSAFGELVHGASQTPQVWLENQIFEEGGALTVNWNAVEELFPEGTLDAMFDAYRDLLDRLVDDTAAWDRTGGLVPVPETQLAERREANATTQDIPPRRLHDLVAEAAERRPDAVAVIADGVETTYRELTADAHRIARRLRAHDCADPNTLVAVSMRPGAAQISALLGVLHAGAAYVAIDPELPEERRHTLLLRCRSRAVITDADLRDTLAWPDGVEVITPEDPATGRCGAGPLNSPQGYGDLAYVIFTSGSTGEPKGVMITHESAANTVQDINRRFEVTERDRVLALAPAGFDLSVYDFFGVLGAGGTVVVPSAGRGNDVAHWTELIDRHGVTLWNSVPAPMRLWTESLADASGPGEGPGPQQGSSGPQEGTPSQDGSGPGRTLRLALLSGDWIPVSLPDQIRRRVPGTRVISLGGATEGSIWSVCHPIGEVPAEWSSIPYGKPLANQTLHVLNGWLEPSPAGVTGDIYIGGVGVAQGYWSDPERTDERFIVHPATGERLYRTGDLGRYLPGGDIEILGREDFQVKINGYRVELGEIEAALGRLPGMRQTMVTAPAHPRTGQRQITAYVVGDDPAVLEPVALRTGLEAVLPGYMVPSHYLTLDALPLTPNGKLDRAALPAPWSDDDGGAQGRTTPSGGIEERLFALWAETLGHGDFGTEDGFFDVGGDSMHAVRIIARLRADFGIDADAEQEVIEGLFMNATVTDFAGIIASFEGQREPEGQRESEEQCESEEQREPEGQVA</sequence>
<evidence type="ECO:0000256" key="2">
    <source>
        <dbReference type="ARBA" id="ARBA00005102"/>
    </source>
</evidence>
<comment type="similarity">
    <text evidence="3">Belongs to the ATP-dependent AMP-binding enzyme family. MbtB subfamily.</text>
</comment>
<dbReference type="SMART" id="SM00823">
    <property type="entry name" value="PKS_PP"/>
    <property type="match status" value="1"/>
</dbReference>
<evidence type="ECO:0000313" key="12">
    <source>
        <dbReference type="Proteomes" id="UP001055940"/>
    </source>
</evidence>
<evidence type="ECO:0000256" key="5">
    <source>
        <dbReference type="ARBA" id="ARBA00022450"/>
    </source>
</evidence>
<evidence type="ECO:0000256" key="6">
    <source>
        <dbReference type="ARBA" id="ARBA00022553"/>
    </source>
</evidence>
<proteinExistence type="inferred from homology"/>
<dbReference type="InterPro" id="IPR041464">
    <property type="entry name" value="TubC_N"/>
</dbReference>
<dbReference type="InterPro" id="IPR025110">
    <property type="entry name" value="AMP-bd_C"/>
</dbReference>
<dbReference type="Proteomes" id="UP001055940">
    <property type="component" value="Chromosome"/>
</dbReference>
<dbReference type="CDD" id="cd19535">
    <property type="entry name" value="Cyc_NRPS"/>
    <property type="match status" value="1"/>
</dbReference>
<evidence type="ECO:0000256" key="7">
    <source>
        <dbReference type="ARBA" id="ARBA00022598"/>
    </source>
</evidence>
<dbReference type="Pfam" id="PF13193">
    <property type="entry name" value="AMP-binding_C"/>
    <property type="match status" value="1"/>
</dbReference>
<dbReference type="InterPro" id="IPR020806">
    <property type="entry name" value="PKS_PP-bd"/>
</dbReference>
<dbReference type="InterPro" id="IPR045851">
    <property type="entry name" value="AMP-bd_C_sf"/>
</dbReference>
<dbReference type="Gene3D" id="2.30.38.10">
    <property type="entry name" value="Luciferase, Domain 3"/>
    <property type="match status" value="1"/>
</dbReference>
<dbReference type="Pfam" id="PF00501">
    <property type="entry name" value="AMP-binding"/>
    <property type="match status" value="1"/>
</dbReference>
<keyword evidence="12" id="KW-1185">Reference proteome</keyword>
<feature type="region of interest" description="Disordered" evidence="9">
    <location>
        <begin position="783"/>
        <end position="816"/>
    </location>
</feature>
<organism evidence="11 12">
    <name type="scientific">Nocardiopsis exhalans</name>
    <dbReference type="NCBI Taxonomy" id="163604"/>
    <lineage>
        <taxon>Bacteria</taxon>
        <taxon>Bacillati</taxon>
        <taxon>Actinomycetota</taxon>
        <taxon>Actinomycetes</taxon>
        <taxon>Streptosporangiales</taxon>
        <taxon>Nocardiopsidaceae</taxon>
        <taxon>Nocardiopsis</taxon>
    </lineage>
</organism>
<dbReference type="CDD" id="cd12114">
    <property type="entry name" value="A_NRPS_TlmIV_like"/>
    <property type="match status" value="1"/>
</dbReference>
<dbReference type="Pfam" id="PF00550">
    <property type="entry name" value="PP-binding"/>
    <property type="match status" value="1"/>
</dbReference>
<evidence type="ECO:0000256" key="3">
    <source>
        <dbReference type="ARBA" id="ARBA00007380"/>
    </source>
</evidence>
<feature type="compositionally biased region" description="Low complexity" evidence="9">
    <location>
        <begin position="796"/>
        <end position="809"/>
    </location>
</feature>
<dbReference type="InterPro" id="IPR010071">
    <property type="entry name" value="AA_adenyl_dom"/>
</dbReference>
<evidence type="ECO:0000313" key="11">
    <source>
        <dbReference type="EMBL" id="USY20675.1"/>
    </source>
</evidence>
<keyword evidence="6" id="KW-0597">Phosphoprotein</keyword>
<dbReference type="NCBIfam" id="TIGR01733">
    <property type="entry name" value="AA-adenyl-dom"/>
    <property type="match status" value="1"/>
</dbReference>
<dbReference type="Gene3D" id="3.30.300.30">
    <property type="match status" value="1"/>
</dbReference>
<dbReference type="InterPro" id="IPR057737">
    <property type="entry name" value="Condensation_MtbB-like"/>
</dbReference>
<reference evidence="11" key="1">
    <citation type="submission" date="2022-06" db="EMBL/GenBank/DDBJ databases">
        <authorList>
            <person name="Ping M."/>
        </authorList>
    </citation>
    <scope>NUCLEOTIDE SEQUENCE</scope>
    <source>
        <strain evidence="11">JCM11759T</strain>
    </source>
</reference>
<dbReference type="PROSITE" id="PS00455">
    <property type="entry name" value="AMP_BINDING"/>
    <property type="match status" value="1"/>
</dbReference>
<evidence type="ECO:0000256" key="1">
    <source>
        <dbReference type="ARBA" id="ARBA00001957"/>
    </source>
</evidence>
<name>A0ABY5DCC2_9ACTN</name>
<dbReference type="PROSITE" id="PS00012">
    <property type="entry name" value="PHOSPHOPANTETHEINE"/>
    <property type="match status" value="1"/>
</dbReference>
<dbReference type="EMBL" id="CP099837">
    <property type="protein sequence ID" value="USY20675.1"/>
    <property type="molecule type" value="Genomic_DNA"/>
</dbReference>
<dbReference type="InterPro" id="IPR000873">
    <property type="entry name" value="AMP-dep_synth/lig_dom"/>
</dbReference>
<dbReference type="PANTHER" id="PTHR45527">
    <property type="entry name" value="NONRIBOSOMAL PEPTIDE SYNTHETASE"/>
    <property type="match status" value="1"/>
</dbReference>
<evidence type="ECO:0000256" key="9">
    <source>
        <dbReference type="SAM" id="MobiDB-lite"/>
    </source>
</evidence>
<evidence type="ECO:0000259" key="10">
    <source>
        <dbReference type="PROSITE" id="PS50075"/>
    </source>
</evidence>
<gene>
    <name evidence="11" type="ORF">NE857_03190</name>
</gene>
<dbReference type="Gene3D" id="3.40.50.980">
    <property type="match status" value="2"/>
</dbReference>
<protein>
    <recommendedName>
        <fullName evidence="4">Phenyloxazoline synthase MbtB</fullName>
    </recommendedName>
    <alternativeName>
        <fullName evidence="8">Mycobactin synthetase protein B</fullName>
    </alternativeName>
</protein>
<dbReference type="InterPro" id="IPR036736">
    <property type="entry name" value="ACP-like_sf"/>
</dbReference>
<feature type="region of interest" description="Disordered" evidence="9">
    <location>
        <begin position="1147"/>
        <end position="1176"/>
    </location>
</feature>